<dbReference type="PIRSF" id="PIRSF006060">
    <property type="entry name" value="AA_transporter"/>
    <property type="match status" value="1"/>
</dbReference>
<accession>A0A545UBN0</accession>
<dbReference type="PANTHER" id="PTHR11785:SF512">
    <property type="entry name" value="SOBREMESA, ISOFORM B"/>
    <property type="match status" value="1"/>
</dbReference>
<dbReference type="InterPro" id="IPR050598">
    <property type="entry name" value="AminoAcid_Transporter"/>
</dbReference>
<keyword evidence="7" id="KW-1185">Reference proteome</keyword>
<feature type="transmembrane region" description="Helical" evidence="5">
    <location>
        <begin position="12"/>
        <end position="35"/>
    </location>
</feature>
<evidence type="ECO:0000256" key="3">
    <source>
        <dbReference type="ARBA" id="ARBA00022989"/>
    </source>
</evidence>
<feature type="transmembrane region" description="Helical" evidence="5">
    <location>
        <begin position="85"/>
        <end position="115"/>
    </location>
</feature>
<dbReference type="GO" id="GO:0016020">
    <property type="term" value="C:membrane"/>
    <property type="evidence" value="ECO:0007669"/>
    <property type="project" value="UniProtKB-SubCell"/>
</dbReference>
<dbReference type="PANTHER" id="PTHR11785">
    <property type="entry name" value="AMINO ACID TRANSPORTER"/>
    <property type="match status" value="1"/>
</dbReference>
<gene>
    <name evidence="6" type="ORF">FLL46_13730</name>
</gene>
<feature type="transmembrane region" description="Helical" evidence="5">
    <location>
        <begin position="410"/>
        <end position="427"/>
    </location>
</feature>
<feature type="transmembrane region" description="Helical" evidence="5">
    <location>
        <begin position="350"/>
        <end position="370"/>
    </location>
</feature>
<reference evidence="6 7" key="1">
    <citation type="submission" date="2019-07" db="EMBL/GenBank/DDBJ databases">
        <title>Draft genome for Aliikangiella sp. M105.</title>
        <authorList>
            <person name="Wang G."/>
        </authorList>
    </citation>
    <scope>NUCLEOTIDE SEQUENCE [LARGE SCALE GENOMIC DNA]</scope>
    <source>
        <strain evidence="6 7">M105</strain>
    </source>
</reference>
<keyword evidence="2 5" id="KW-0812">Transmembrane</keyword>
<feature type="transmembrane region" description="Helical" evidence="5">
    <location>
        <begin position="382"/>
        <end position="404"/>
    </location>
</feature>
<evidence type="ECO:0000256" key="1">
    <source>
        <dbReference type="ARBA" id="ARBA00004141"/>
    </source>
</evidence>
<dbReference type="Gene3D" id="1.20.1740.10">
    <property type="entry name" value="Amino acid/polyamine transporter I"/>
    <property type="match status" value="1"/>
</dbReference>
<feature type="transmembrane region" description="Helical" evidence="5">
    <location>
        <begin position="41"/>
        <end position="64"/>
    </location>
</feature>
<comment type="caution">
    <text evidence="6">The sequence shown here is derived from an EMBL/GenBank/DDBJ whole genome shotgun (WGS) entry which is preliminary data.</text>
</comment>
<dbReference type="Pfam" id="PF13520">
    <property type="entry name" value="AA_permease_2"/>
    <property type="match status" value="1"/>
</dbReference>
<dbReference type="RefSeq" id="WP_142894305.1">
    <property type="nucleotide sequence ID" value="NZ_ML660165.1"/>
</dbReference>
<dbReference type="OrthoDB" id="9804700at2"/>
<feature type="transmembrane region" description="Helical" evidence="5">
    <location>
        <begin position="262"/>
        <end position="288"/>
    </location>
</feature>
<name>A0A545UBN0_9GAMM</name>
<keyword evidence="4 5" id="KW-0472">Membrane</keyword>
<proteinExistence type="predicted"/>
<dbReference type="GO" id="GO:0015179">
    <property type="term" value="F:L-amino acid transmembrane transporter activity"/>
    <property type="evidence" value="ECO:0007669"/>
    <property type="project" value="TreeGrafter"/>
</dbReference>
<evidence type="ECO:0000256" key="5">
    <source>
        <dbReference type="SAM" id="Phobius"/>
    </source>
</evidence>
<dbReference type="EMBL" id="VIKS01000009">
    <property type="protein sequence ID" value="TQV86872.1"/>
    <property type="molecule type" value="Genomic_DNA"/>
</dbReference>
<evidence type="ECO:0000256" key="2">
    <source>
        <dbReference type="ARBA" id="ARBA00022692"/>
    </source>
</evidence>
<dbReference type="AlphaFoldDB" id="A0A545UBN0"/>
<comment type="subcellular location">
    <subcellularLocation>
        <location evidence="1">Membrane</location>
        <topology evidence="1">Multi-pass membrane protein</topology>
    </subcellularLocation>
</comment>
<sequence>MKSSLSKFDSKTAIAVVVANMIGTGVFTSLGFQLIDIQSGFALLMLWVVGGVTALCGALTYAELGAALPRSGGEYNFLTRCYHPVAGFISGWISSTIGFAAPVALAAITFGAYLSSIFSQLSKNGLAVLLIIVLAIVHGSNRKNSGGLQWLFTLIKLLLIGVFCVAAIALVETPQPVNFLPQSSDLNAVLSGAFAVSLIYVSYAYNGWNAATYLSSELERPQQSLPKILLSGTLLVMCSYVALNFVFLYSTPMEEMVGKVEIGYVVAQSIFGETGAALTGVVMSLLLISTVSAMTMAGPRVLQVIGEDFSVFKSLAVVNRHGIPRRAIYFQSALAVIFVVTSTFESILVFSGFALALNNFFAVLGIFILRQKQPDLKRPYKTWLYPLPPIIFLVLIGWTLFYILKERPQEAIVSLLVISLGVPFYLLSNKLSLQDNSEKLK</sequence>
<organism evidence="6 7">
    <name type="scientific">Aliikangiella coralliicola</name>
    <dbReference type="NCBI Taxonomy" id="2592383"/>
    <lineage>
        <taxon>Bacteria</taxon>
        <taxon>Pseudomonadati</taxon>
        <taxon>Pseudomonadota</taxon>
        <taxon>Gammaproteobacteria</taxon>
        <taxon>Oceanospirillales</taxon>
        <taxon>Pleioneaceae</taxon>
        <taxon>Aliikangiella</taxon>
    </lineage>
</organism>
<feature type="transmembrane region" description="Helical" evidence="5">
    <location>
        <begin position="150"/>
        <end position="171"/>
    </location>
</feature>
<evidence type="ECO:0000256" key="4">
    <source>
        <dbReference type="ARBA" id="ARBA00023136"/>
    </source>
</evidence>
<dbReference type="InterPro" id="IPR002293">
    <property type="entry name" value="AA/rel_permease1"/>
</dbReference>
<feature type="transmembrane region" description="Helical" evidence="5">
    <location>
        <begin position="186"/>
        <end position="208"/>
    </location>
</feature>
<feature type="transmembrane region" description="Helical" evidence="5">
    <location>
        <begin position="121"/>
        <end position="138"/>
    </location>
</feature>
<evidence type="ECO:0000313" key="7">
    <source>
        <dbReference type="Proteomes" id="UP000315439"/>
    </source>
</evidence>
<evidence type="ECO:0000313" key="6">
    <source>
        <dbReference type="EMBL" id="TQV86872.1"/>
    </source>
</evidence>
<protein>
    <submittedName>
        <fullName evidence="6">Amino acid permease</fullName>
    </submittedName>
</protein>
<keyword evidence="3 5" id="KW-1133">Transmembrane helix</keyword>
<feature type="transmembrane region" description="Helical" evidence="5">
    <location>
        <begin position="228"/>
        <end position="250"/>
    </location>
</feature>
<dbReference type="Proteomes" id="UP000315439">
    <property type="component" value="Unassembled WGS sequence"/>
</dbReference>